<dbReference type="AlphaFoldDB" id="A0A8T4KT16"/>
<name>A0A8T4KT16_9ARCH</name>
<evidence type="ECO:0000256" key="6">
    <source>
        <dbReference type="NCBIfam" id="TIGR03653"/>
    </source>
</evidence>
<dbReference type="Pfam" id="PF00347">
    <property type="entry name" value="Ribosomal_L6"/>
    <property type="match status" value="2"/>
</dbReference>
<feature type="domain" description="Large ribosomal subunit protein uL6 alpha-beta" evidence="7">
    <location>
        <begin position="94"/>
        <end position="168"/>
    </location>
</feature>
<keyword evidence="2" id="KW-0694">RNA-binding</keyword>
<evidence type="ECO:0000256" key="4">
    <source>
        <dbReference type="ARBA" id="ARBA00023274"/>
    </source>
</evidence>
<dbReference type="Gene3D" id="3.90.930.12">
    <property type="entry name" value="Ribosomal protein L6, alpha-beta domain"/>
    <property type="match status" value="2"/>
</dbReference>
<evidence type="ECO:0000256" key="1">
    <source>
        <dbReference type="ARBA" id="ARBA00022730"/>
    </source>
</evidence>
<dbReference type="InterPro" id="IPR000702">
    <property type="entry name" value="Ribosomal_uL6-like"/>
</dbReference>
<evidence type="ECO:0000256" key="5">
    <source>
        <dbReference type="ARBA" id="ARBA00035454"/>
    </source>
</evidence>
<dbReference type="NCBIfam" id="TIGR03653">
    <property type="entry name" value="uL6_arch"/>
    <property type="match status" value="1"/>
</dbReference>
<feature type="domain" description="Large ribosomal subunit protein uL6 alpha-beta" evidence="7">
    <location>
        <begin position="11"/>
        <end position="81"/>
    </location>
</feature>
<evidence type="ECO:0000256" key="3">
    <source>
        <dbReference type="ARBA" id="ARBA00022980"/>
    </source>
</evidence>
<evidence type="ECO:0000256" key="2">
    <source>
        <dbReference type="ARBA" id="ARBA00022884"/>
    </source>
</evidence>
<dbReference type="GO" id="GO:0019843">
    <property type="term" value="F:rRNA binding"/>
    <property type="evidence" value="ECO:0007669"/>
    <property type="project" value="UniProtKB-UniRule"/>
</dbReference>
<sequence>MKKFEKIIELPENVSAQLQVKTLSLKCGNAASSREFKAAGIRLSLEGNKIIISSDKAGKKTDAVANTLEKHIKNMIQGFKEDYEYRLSVVYSHFPISVAVKQGLVEVNNFLGEKKPRRARILGITRVEVKGAEITVRGNSKEDAGQTAANLEQATRVSARDRRVFQDGIYITKKPG</sequence>
<reference evidence="8" key="1">
    <citation type="submission" date="2021-03" db="EMBL/GenBank/DDBJ databases">
        <authorList>
            <person name="Jaffe A."/>
        </authorList>
    </citation>
    <scope>NUCLEOTIDE SEQUENCE</scope>
    <source>
        <strain evidence="8">RIFCSPHIGHO2_01_FULL_AR10_44_11</strain>
    </source>
</reference>
<accession>A0A8T4KT16</accession>
<dbReference type="GO" id="GO:0002181">
    <property type="term" value="P:cytoplasmic translation"/>
    <property type="evidence" value="ECO:0007669"/>
    <property type="project" value="TreeGrafter"/>
</dbReference>
<comment type="caution">
    <text evidence="8">The sequence shown here is derived from an EMBL/GenBank/DDBJ whole genome shotgun (WGS) entry which is preliminary data.</text>
</comment>
<dbReference type="InterPro" id="IPR019907">
    <property type="entry name" value="Ribosomal_uL6_arc"/>
</dbReference>
<keyword evidence="4" id="KW-0687">Ribonucleoprotein</keyword>
<gene>
    <name evidence="8" type="ORF">J4415_02680</name>
</gene>
<dbReference type="InterPro" id="IPR020040">
    <property type="entry name" value="Ribosomal_uL6_a/b-dom"/>
</dbReference>
<dbReference type="PANTHER" id="PTHR11655:SF16">
    <property type="entry name" value="60S RIBOSOMAL PROTEIN L9"/>
    <property type="match status" value="1"/>
</dbReference>
<keyword evidence="1" id="KW-0699">rRNA-binding</keyword>
<organism evidence="8 9">
    <name type="scientific">Candidatus Iainarchaeum sp</name>
    <dbReference type="NCBI Taxonomy" id="3101447"/>
    <lineage>
        <taxon>Archaea</taxon>
        <taxon>Candidatus Iainarchaeota</taxon>
        <taxon>Candidatus Iainarchaeia</taxon>
        <taxon>Candidatus Iainarchaeales</taxon>
        <taxon>Candidatus Iainarchaeaceae</taxon>
        <taxon>Candidatus Iainarchaeum</taxon>
    </lineage>
</organism>
<dbReference type="InterPro" id="IPR036789">
    <property type="entry name" value="Ribosomal_uL6-like_a/b-dom_sf"/>
</dbReference>
<dbReference type="GO" id="GO:0022625">
    <property type="term" value="C:cytosolic large ribosomal subunit"/>
    <property type="evidence" value="ECO:0007669"/>
    <property type="project" value="UniProtKB-UniRule"/>
</dbReference>
<dbReference type="PROSITE" id="PS00700">
    <property type="entry name" value="RIBOSOMAL_L6_2"/>
    <property type="match status" value="1"/>
</dbReference>
<evidence type="ECO:0000313" key="8">
    <source>
        <dbReference type="EMBL" id="MBS3057511.1"/>
    </source>
</evidence>
<keyword evidence="3 8" id="KW-0689">Ribosomal protein</keyword>
<evidence type="ECO:0000313" key="9">
    <source>
        <dbReference type="Proteomes" id="UP000677687"/>
    </source>
</evidence>
<proteinExistence type="predicted"/>
<protein>
    <recommendedName>
        <fullName evidence="5 6">50S ribosomal protein L6</fullName>
    </recommendedName>
</protein>
<dbReference type="NCBIfam" id="NF004037">
    <property type="entry name" value="PRK05518.1"/>
    <property type="match status" value="1"/>
</dbReference>
<dbReference type="FunFam" id="3.90.930.12:FF:000008">
    <property type="entry name" value="50S ribosomal protein L6"/>
    <property type="match status" value="1"/>
</dbReference>
<dbReference type="PANTHER" id="PTHR11655">
    <property type="entry name" value="60S/50S RIBOSOMAL PROTEIN L6/L9"/>
    <property type="match status" value="1"/>
</dbReference>
<dbReference type="EMBL" id="JAGVWD010000039">
    <property type="protein sequence ID" value="MBS3057511.1"/>
    <property type="molecule type" value="Genomic_DNA"/>
</dbReference>
<dbReference type="SUPFAM" id="SSF56053">
    <property type="entry name" value="Ribosomal protein L6"/>
    <property type="match status" value="2"/>
</dbReference>
<dbReference type="Proteomes" id="UP000677687">
    <property type="component" value="Unassembled WGS sequence"/>
</dbReference>
<dbReference type="PIRSF" id="PIRSF002162">
    <property type="entry name" value="Ribosomal_L6"/>
    <property type="match status" value="1"/>
</dbReference>
<dbReference type="GO" id="GO:0003735">
    <property type="term" value="F:structural constituent of ribosome"/>
    <property type="evidence" value="ECO:0007669"/>
    <property type="project" value="UniProtKB-UniRule"/>
</dbReference>
<evidence type="ECO:0000259" key="7">
    <source>
        <dbReference type="Pfam" id="PF00347"/>
    </source>
</evidence>
<reference evidence="8" key="2">
    <citation type="submission" date="2021-05" db="EMBL/GenBank/DDBJ databases">
        <title>Protein family content uncovers lineage relationships and bacterial pathway maintenance mechanisms in DPANN archaea.</title>
        <authorList>
            <person name="Castelle C.J."/>
            <person name="Meheust R."/>
            <person name="Jaffe A.L."/>
            <person name="Seitz K."/>
            <person name="Gong X."/>
            <person name="Baker B.J."/>
            <person name="Banfield J.F."/>
        </authorList>
    </citation>
    <scope>NUCLEOTIDE SEQUENCE</scope>
    <source>
        <strain evidence="8">RIFCSPHIGHO2_01_FULL_AR10_44_11</strain>
    </source>
</reference>
<dbReference type="InterPro" id="IPR002359">
    <property type="entry name" value="Ribosomal_uL6_CS2"/>
</dbReference>